<accession>A0AAU9EG57</accession>
<gene>
    <name evidence="2" type="ORF">HLPR_20780</name>
</gene>
<keyword evidence="3" id="KW-1185">Reference proteome</keyword>
<evidence type="ECO:0000259" key="1">
    <source>
        <dbReference type="PROSITE" id="PS51832"/>
    </source>
</evidence>
<proteinExistence type="predicted"/>
<dbReference type="AlphaFoldDB" id="A0AAU9EG57"/>
<dbReference type="Proteomes" id="UP001321786">
    <property type="component" value="Chromosome"/>
</dbReference>
<dbReference type="KEGG" id="hprf:HLPR_20780"/>
<dbReference type="Pfam" id="PF13487">
    <property type="entry name" value="HD_5"/>
    <property type="match status" value="1"/>
</dbReference>
<protein>
    <submittedName>
        <fullName evidence="2">HD-GYP domain-containing protein</fullName>
    </submittedName>
</protein>
<dbReference type="InterPro" id="IPR003607">
    <property type="entry name" value="HD/PDEase_dom"/>
</dbReference>
<dbReference type="RefSeq" id="WP_338535364.1">
    <property type="nucleotide sequence ID" value="NZ_AP028654.1"/>
</dbReference>
<evidence type="ECO:0000313" key="3">
    <source>
        <dbReference type="Proteomes" id="UP001321786"/>
    </source>
</evidence>
<dbReference type="SMART" id="SM00471">
    <property type="entry name" value="HDc"/>
    <property type="match status" value="1"/>
</dbReference>
<dbReference type="PROSITE" id="PS51832">
    <property type="entry name" value="HD_GYP"/>
    <property type="match status" value="1"/>
</dbReference>
<name>A0AAU9EG57_9FIRM</name>
<dbReference type="InterPro" id="IPR037522">
    <property type="entry name" value="HD_GYP_dom"/>
</dbReference>
<dbReference type="Gene3D" id="1.10.3210.10">
    <property type="entry name" value="Hypothetical protein af1432"/>
    <property type="match status" value="1"/>
</dbReference>
<dbReference type="PANTHER" id="PTHR43155">
    <property type="entry name" value="CYCLIC DI-GMP PHOSPHODIESTERASE PA4108-RELATED"/>
    <property type="match status" value="1"/>
</dbReference>
<dbReference type="SUPFAM" id="SSF109604">
    <property type="entry name" value="HD-domain/PDEase-like"/>
    <property type="match status" value="1"/>
</dbReference>
<evidence type="ECO:0000313" key="2">
    <source>
        <dbReference type="EMBL" id="BEP29747.1"/>
    </source>
</evidence>
<sequence length="368" mass="41641">MQKSIREISTSSIVEGMMLAEDILDNEDNILLSEGIILREKYIEKIKDLNIITIKIVDSNHLIEKKKKFESVVKMDKVFIATKEYAKKVVKSTVKSILEDSSVDFEKIEMIVSQMIEDIFMSEDITLNLAKIKILDDYLFDHSVNVCVFSLIIGIFMRSDKDELKELGIGAMLHDVGKAFVPQDILSKPSKLTDKEFEEIKKHSKLGHMSFSKKVSYGAGEAILSHHENIDGTGYPNGKKSKEIHVFAKIVSIADVFDALTSDRVYSKKIDKYSAVQIMLNDVGKKFDISIVNIFLKAISCYPIGLNVILNTGEYGIIVKRNMDRPLVRVLLDKNKQKIQGYFEIDLSKNPSVNIVNIDPNKSIIKNN</sequence>
<dbReference type="CDD" id="cd00077">
    <property type="entry name" value="HDc"/>
    <property type="match status" value="1"/>
</dbReference>
<organism evidence="2 3">
    <name type="scientific">Helicovermis profundi</name>
    <dbReference type="NCBI Taxonomy" id="3065157"/>
    <lineage>
        <taxon>Bacteria</taxon>
        <taxon>Bacillati</taxon>
        <taxon>Bacillota</taxon>
        <taxon>Clostridia</taxon>
        <taxon>Helicovermis</taxon>
    </lineage>
</organism>
<dbReference type="PANTHER" id="PTHR43155:SF2">
    <property type="entry name" value="CYCLIC DI-GMP PHOSPHODIESTERASE PA4108"/>
    <property type="match status" value="1"/>
</dbReference>
<feature type="domain" description="HD-GYP" evidence="1">
    <location>
        <begin position="117"/>
        <end position="311"/>
    </location>
</feature>
<reference evidence="2 3" key="1">
    <citation type="submission" date="2023-08" db="EMBL/GenBank/DDBJ databases">
        <title>Helicovermis profunda gen. nov., sp. nov., a novel mesophilic, fermentative bacterium within the Bacillota from a deep-sea hydrothermal vent chimney.</title>
        <authorList>
            <person name="Miyazaki U."/>
            <person name="Mizutani D."/>
            <person name="Hashimoto Y."/>
            <person name="Tame A."/>
            <person name="Sawayama S."/>
            <person name="Miyazaki J."/>
            <person name="Takai K."/>
            <person name="Nakagawa S."/>
        </authorList>
    </citation>
    <scope>NUCLEOTIDE SEQUENCE [LARGE SCALE GENOMIC DNA]</scope>
    <source>
        <strain evidence="2 3">S502</strain>
    </source>
</reference>
<dbReference type="EMBL" id="AP028654">
    <property type="protein sequence ID" value="BEP29747.1"/>
    <property type="molecule type" value="Genomic_DNA"/>
</dbReference>